<dbReference type="PaxDb" id="411902-CLOBOL_06227"/>
<feature type="binding site" evidence="9">
    <location>
        <position position="138"/>
    </location>
    <ligand>
        <name>NAD(+)</name>
        <dbReference type="ChEBI" id="CHEBI:57540"/>
    </ligand>
</feature>
<dbReference type="EC" id="1.1.1.6" evidence="5"/>
<comment type="pathway">
    <text evidence="4">Polyol metabolism; glycerol fermentation; glycerone phosphate from glycerol (oxidative route): step 1/2.</text>
</comment>
<dbReference type="SUPFAM" id="SSF56796">
    <property type="entry name" value="Dehydroquinate synthase-like"/>
    <property type="match status" value="1"/>
</dbReference>
<dbReference type="PANTHER" id="PTHR43616">
    <property type="entry name" value="GLYCEROL DEHYDROGENASE"/>
    <property type="match status" value="1"/>
</dbReference>
<dbReference type="InterPro" id="IPR016205">
    <property type="entry name" value="Glycerol_DH"/>
</dbReference>
<dbReference type="InterPro" id="IPR001670">
    <property type="entry name" value="ADH_Fe/GldA"/>
</dbReference>
<dbReference type="Gene3D" id="1.20.1090.10">
    <property type="entry name" value="Dehydroquinate synthase-like - alpha domain"/>
    <property type="match status" value="1"/>
</dbReference>
<proteinExistence type="predicted"/>
<dbReference type="AlphaFoldDB" id="A8S201"/>
<dbReference type="eggNOG" id="COG0371">
    <property type="taxonomic scope" value="Bacteria"/>
</dbReference>
<feature type="binding site" evidence="9">
    <location>
        <position position="144"/>
    </location>
    <ligand>
        <name>NAD(+)</name>
        <dbReference type="ChEBI" id="CHEBI:57540"/>
    </ligand>
</feature>
<dbReference type="EMBL" id="ABCC02000047">
    <property type="protein sequence ID" value="EDP13662.1"/>
    <property type="molecule type" value="Genomic_DNA"/>
</dbReference>
<dbReference type="PIRSF" id="PIRSF000112">
    <property type="entry name" value="Glycerol_dehydrogenase"/>
    <property type="match status" value="1"/>
</dbReference>
<reference evidence="11 12" key="1">
    <citation type="submission" date="2007-08" db="EMBL/GenBank/DDBJ databases">
        <authorList>
            <person name="Fulton L."/>
            <person name="Clifton S."/>
            <person name="Fulton B."/>
            <person name="Xu J."/>
            <person name="Minx P."/>
            <person name="Pepin K.H."/>
            <person name="Johnson M."/>
            <person name="Thiruvilangam P."/>
            <person name="Bhonagiri V."/>
            <person name="Nash W.E."/>
            <person name="Mardis E.R."/>
            <person name="Wilson R.K."/>
        </authorList>
    </citation>
    <scope>NUCLEOTIDE SEQUENCE [LARGE SCALE GENOMIC DNA]</scope>
    <source>
        <strain evidence="12">ATCC BAA-613 / DSM 15670 / CCUG 46953 / JCM 12243 / WAL 16351</strain>
    </source>
</reference>
<reference evidence="11 12" key="2">
    <citation type="submission" date="2007-09" db="EMBL/GenBank/DDBJ databases">
        <title>Draft genome sequence of Clostridium bolteae (ATCC BAA-613).</title>
        <authorList>
            <person name="Sudarsanam P."/>
            <person name="Ley R."/>
            <person name="Guruge J."/>
            <person name="Turnbaugh P.J."/>
            <person name="Mahowald M."/>
            <person name="Liep D."/>
            <person name="Gordon J."/>
        </authorList>
    </citation>
    <scope>NUCLEOTIDE SEQUENCE [LARGE SCALE GENOMIC DNA]</scope>
    <source>
        <strain evidence="12">ATCC BAA-613 / DSM 15670 / CCUG 46953 / JCM 12243 / WAL 16351</strain>
    </source>
</reference>
<dbReference type="PANTHER" id="PTHR43616:SF5">
    <property type="entry name" value="GLYCEROL DEHYDROGENASE 1"/>
    <property type="match status" value="1"/>
</dbReference>
<dbReference type="GO" id="GO:0046872">
    <property type="term" value="F:metal ion binding"/>
    <property type="evidence" value="ECO:0007669"/>
    <property type="project" value="UniProtKB-KW"/>
</dbReference>
<evidence type="ECO:0000259" key="10">
    <source>
        <dbReference type="Pfam" id="PF00465"/>
    </source>
</evidence>
<evidence type="ECO:0000256" key="3">
    <source>
        <dbReference type="ARBA" id="ARBA00023027"/>
    </source>
</evidence>
<dbReference type="GO" id="GO:0008888">
    <property type="term" value="F:glycerol dehydrogenase (NAD+) activity"/>
    <property type="evidence" value="ECO:0007669"/>
    <property type="project" value="UniProtKB-EC"/>
</dbReference>
<evidence type="ECO:0000256" key="6">
    <source>
        <dbReference type="ARBA" id="ARBA00040132"/>
    </source>
</evidence>
<feature type="domain" description="Alcohol dehydrogenase iron-type/glycerol dehydrogenase GldA" evidence="10">
    <location>
        <begin position="23"/>
        <end position="152"/>
    </location>
</feature>
<organism evidence="11 12">
    <name type="scientific">Enterocloster bolteae (strain ATCC BAA-613 / DSM 15670 / CCUG 46953 / JCM 12243 / WAL 16351)</name>
    <name type="common">Clostridium bolteae</name>
    <dbReference type="NCBI Taxonomy" id="411902"/>
    <lineage>
        <taxon>Bacteria</taxon>
        <taxon>Bacillati</taxon>
        <taxon>Bacillota</taxon>
        <taxon>Clostridia</taxon>
        <taxon>Lachnospirales</taxon>
        <taxon>Lachnospiraceae</taxon>
        <taxon>Enterocloster</taxon>
    </lineage>
</organism>
<feature type="binding site" evidence="8">
    <location>
        <position position="289"/>
    </location>
    <ligand>
        <name>glycerol</name>
        <dbReference type="ChEBI" id="CHEBI:17754"/>
    </ligand>
</feature>
<comment type="caution">
    <text evidence="11">The sequence shown here is derived from an EMBL/GenBank/DDBJ whole genome shotgun (WGS) entry which is preliminary data.</text>
</comment>
<evidence type="ECO:0000256" key="9">
    <source>
        <dbReference type="PIRSR" id="PIRSR000112-3"/>
    </source>
</evidence>
<dbReference type="Proteomes" id="UP000005396">
    <property type="component" value="Unassembled WGS sequence"/>
</dbReference>
<keyword evidence="3 9" id="KW-0520">NAD</keyword>
<accession>A8S201</accession>
<feature type="binding site" evidence="8">
    <location>
        <position position="184"/>
    </location>
    <ligand>
        <name>glycerol</name>
        <dbReference type="ChEBI" id="CHEBI:17754"/>
    </ligand>
</feature>
<sequence length="370" mass="40510">MDTVMGNGINNGMDSAVKFGAGRYRQGRGVLEHCGQEIRRFGKKAYIVSGPRAFDAVKDRLLPGLTEAGVEFVAEIYDGVCSYEAAEALGKKCLDAGCDEVVGIGGGVIMDLSKAVAGKAGVGVINIPTSIATCAAFTAMSVMYTPQGAMKDNWRYEYETDGVYVDLDVISGCPCRYAAAGILDAMAKKIEMLNGRPAMEPDTAAFDLYTAYRMSEFAYDLLERYGHQAIEDIRRGTVTKAVEYVTYINIAVTGIISNITRSFNQSALAHMIYYGIRTCFTREARQALHGEIVAVGLFVQLHYNGLGGEMENLKEFMRHLDMPLSLRELGVEATEANLLILEQYLADSPYVERTEKGLGMLHESIRKLSE</sequence>
<evidence type="ECO:0000256" key="7">
    <source>
        <dbReference type="ARBA" id="ARBA00049006"/>
    </source>
</evidence>
<name>A8S201_ENTBW</name>
<evidence type="ECO:0000256" key="8">
    <source>
        <dbReference type="PIRSR" id="PIRSR000112-1"/>
    </source>
</evidence>
<comment type="cofactor">
    <cofactor evidence="8">
        <name>Zn(2+)</name>
        <dbReference type="ChEBI" id="CHEBI:29105"/>
    </cofactor>
    <text evidence="8">Binds 1 zinc ion per subunit.</text>
</comment>
<evidence type="ECO:0000313" key="12">
    <source>
        <dbReference type="Proteomes" id="UP000005396"/>
    </source>
</evidence>
<keyword evidence="8" id="KW-0862">Zinc</keyword>
<dbReference type="Gene3D" id="3.40.50.1970">
    <property type="match status" value="1"/>
</dbReference>
<evidence type="ECO:0000256" key="5">
    <source>
        <dbReference type="ARBA" id="ARBA00039147"/>
    </source>
</evidence>
<gene>
    <name evidence="11" type="ORF">CLOBOL_06227</name>
</gene>
<evidence type="ECO:0000256" key="1">
    <source>
        <dbReference type="ARBA" id="ARBA00022723"/>
    </source>
</evidence>
<feature type="binding site" evidence="9">
    <location>
        <begin position="107"/>
        <end position="111"/>
    </location>
    <ligand>
        <name>NAD(+)</name>
        <dbReference type="ChEBI" id="CHEBI:57540"/>
    </ligand>
</feature>
<dbReference type="Pfam" id="PF00465">
    <property type="entry name" value="Fe-ADH"/>
    <property type="match status" value="1"/>
</dbReference>
<comment type="catalytic activity">
    <reaction evidence="7">
        <text>glycerol + NAD(+) = dihydroxyacetone + NADH + H(+)</text>
        <dbReference type="Rhea" id="RHEA:13769"/>
        <dbReference type="ChEBI" id="CHEBI:15378"/>
        <dbReference type="ChEBI" id="CHEBI:16016"/>
        <dbReference type="ChEBI" id="CHEBI:17754"/>
        <dbReference type="ChEBI" id="CHEBI:57540"/>
        <dbReference type="ChEBI" id="CHEBI:57945"/>
        <dbReference type="EC" id="1.1.1.6"/>
    </reaction>
</comment>
<evidence type="ECO:0000256" key="4">
    <source>
        <dbReference type="ARBA" id="ARBA00037918"/>
    </source>
</evidence>
<keyword evidence="2" id="KW-0560">Oxidoreductase</keyword>
<protein>
    <recommendedName>
        <fullName evidence="6">Glycerol dehydrogenase</fullName>
        <ecNumber evidence="5">1.1.1.6</ecNumber>
    </recommendedName>
</protein>
<evidence type="ECO:0000256" key="2">
    <source>
        <dbReference type="ARBA" id="ARBA00023002"/>
    </source>
</evidence>
<evidence type="ECO:0000313" key="11">
    <source>
        <dbReference type="EMBL" id="EDP13662.1"/>
    </source>
</evidence>
<feature type="binding site" evidence="8">
    <location>
        <position position="270"/>
    </location>
    <ligand>
        <name>glycerol</name>
        <dbReference type="ChEBI" id="CHEBI:17754"/>
    </ligand>
</feature>
<dbReference type="CDD" id="cd08550">
    <property type="entry name" value="GlyDH-like"/>
    <property type="match status" value="1"/>
</dbReference>
<dbReference type="HOGENOM" id="CLU_044754_3_0_9"/>
<keyword evidence="1 8" id="KW-0479">Metal-binding</keyword>